<evidence type="ECO:0008006" key="3">
    <source>
        <dbReference type="Google" id="ProtNLM"/>
    </source>
</evidence>
<comment type="caution">
    <text evidence="1">The sequence shown here is derived from an EMBL/GenBank/DDBJ whole genome shotgun (WGS) entry which is preliminary data.</text>
</comment>
<dbReference type="AlphaFoldDB" id="D1W5Q5"/>
<name>D1W5Q5_9BACT</name>
<dbReference type="Proteomes" id="UP000005283">
    <property type="component" value="Unassembled WGS sequence"/>
</dbReference>
<protein>
    <recommendedName>
        <fullName evidence="3">RHS repeat protein</fullName>
    </recommendedName>
</protein>
<dbReference type="Gene3D" id="2.180.10.10">
    <property type="entry name" value="RHS repeat-associated core"/>
    <property type="match status" value="1"/>
</dbReference>
<keyword evidence="2" id="KW-1185">Reference proteome</keyword>
<sequence>MIIIEDGSGAIEYYYGKMGKVAKTRRTLIVPNQTVATYVTQWKYDSHNRLLEMIYPDEEKVTYGYNLGGQVDHVRGYKSYGYDYVNKIGYHKFEQRTYLKYCNGAETFYSYDPQRCRLQNLVVNAKAGRSENGYTPAEITLRHKLIHSLRYMEGISTLAKEDYQYTDGLYLVTEKTVYKRVANHRYEQV</sequence>
<dbReference type="eggNOG" id="COG3209">
    <property type="taxonomic scope" value="Bacteria"/>
</dbReference>
<proteinExistence type="predicted"/>
<evidence type="ECO:0000313" key="1">
    <source>
        <dbReference type="EMBL" id="EFA92123.1"/>
    </source>
</evidence>
<evidence type="ECO:0000313" key="2">
    <source>
        <dbReference type="Proteomes" id="UP000005283"/>
    </source>
</evidence>
<reference evidence="1 2" key="1">
    <citation type="submission" date="2009-12" db="EMBL/GenBank/DDBJ databases">
        <title>Genome Sequence of Prevotella buccalis ATCC 35310.</title>
        <authorList>
            <person name="Durkin A.S."/>
            <person name="Madupu R."/>
            <person name="Torralba M."/>
            <person name="Methe B."/>
            <person name="Sutton G."/>
            <person name="Strausberg R.L."/>
            <person name="Nelson K.E."/>
        </authorList>
    </citation>
    <scope>NUCLEOTIDE SEQUENCE [LARGE SCALE GENOMIC DNA]</scope>
    <source>
        <strain evidence="1 2">ATCC 35310</strain>
    </source>
</reference>
<accession>D1W5Q5</accession>
<dbReference type="STRING" id="679190.HMPREF0650_0437"/>
<dbReference type="EMBL" id="ADEG01000054">
    <property type="protein sequence ID" value="EFA92123.1"/>
    <property type="molecule type" value="Genomic_DNA"/>
</dbReference>
<organism evidence="1 2">
    <name type="scientific">Hoylesella buccalis ATCC 35310</name>
    <dbReference type="NCBI Taxonomy" id="679190"/>
    <lineage>
        <taxon>Bacteria</taxon>
        <taxon>Pseudomonadati</taxon>
        <taxon>Bacteroidota</taxon>
        <taxon>Bacteroidia</taxon>
        <taxon>Bacteroidales</taxon>
        <taxon>Prevotellaceae</taxon>
        <taxon>Hoylesella</taxon>
    </lineage>
</organism>
<gene>
    <name evidence="1" type="ORF">HMPREF0650_0437</name>
</gene>